<evidence type="ECO:0000259" key="1">
    <source>
        <dbReference type="Pfam" id="PF06172"/>
    </source>
</evidence>
<dbReference type="Pfam" id="PF06172">
    <property type="entry name" value="Cupin_5"/>
    <property type="match status" value="1"/>
</dbReference>
<comment type="caution">
    <text evidence="2">The sequence shown here is derived from an EMBL/GenBank/DDBJ whole genome shotgun (WGS) entry which is preliminary data.</text>
</comment>
<dbReference type="InterPro" id="IPR014710">
    <property type="entry name" value="RmlC-like_jellyroll"/>
</dbReference>
<name>A0A1W9HZ95_9HYPH</name>
<dbReference type="STRING" id="1827387.A4S15_06855"/>
<reference evidence="2 3" key="1">
    <citation type="journal article" date="2017" name="Water Res.">
        <title>Comammox in drinking water systems.</title>
        <authorList>
            <person name="Wang Y."/>
            <person name="Ma L."/>
            <person name="Mao Y."/>
            <person name="Jiang X."/>
            <person name="Xia Y."/>
            <person name="Yu K."/>
            <person name="Li B."/>
            <person name="Zhang T."/>
        </authorList>
    </citation>
    <scope>NUCLEOTIDE SEQUENCE [LARGE SCALE GENOMIC DNA]</scope>
    <source>
        <strain evidence="2">SG_bin8</strain>
    </source>
</reference>
<dbReference type="InterPro" id="IPR009327">
    <property type="entry name" value="Cupin_DUF985"/>
</dbReference>
<dbReference type="AlphaFoldDB" id="A0A1W9HZ95"/>
<dbReference type="Proteomes" id="UP000192872">
    <property type="component" value="Unassembled WGS sequence"/>
</dbReference>
<dbReference type="RefSeq" id="WP_376801714.1">
    <property type="nucleotide sequence ID" value="NZ_DBNB01000020.1"/>
</dbReference>
<dbReference type="PANTHER" id="PTHR33387">
    <property type="entry name" value="RMLC-LIKE JELLY ROLL FOLD PROTEIN"/>
    <property type="match status" value="1"/>
</dbReference>
<feature type="domain" description="DUF985" evidence="1">
    <location>
        <begin position="9"/>
        <end position="135"/>
    </location>
</feature>
<gene>
    <name evidence="2" type="ORF">A4S15_06855</name>
</gene>
<dbReference type="SUPFAM" id="SSF51182">
    <property type="entry name" value="RmlC-like cupins"/>
    <property type="match status" value="1"/>
</dbReference>
<dbReference type="CDD" id="cd06121">
    <property type="entry name" value="cupin_YML079wp"/>
    <property type="match status" value="1"/>
</dbReference>
<dbReference type="Gene3D" id="2.60.120.10">
    <property type="entry name" value="Jelly Rolls"/>
    <property type="match status" value="1"/>
</dbReference>
<dbReference type="InterPro" id="IPR039935">
    <property type="entry name" value="YML079W-like"/>
</dbReference>
<organism evidence="2 3">
    <name type="scientific">Candidatus Raskinella chloraquaticus</name>
    <dbReference type="NCBI Taxonomy" id="1951219"/>
    <lineage>
        <taxon>Bacteria</taxon>
        <taxon>Pseudomonadati</taxon>
        <taxon>Pseudomonadota</taxon>
        <taxon>Alphaproteobacteria</taxon>
        <taxon>Hyphomicrobiales</taxon>
        <taxon>Phreatobacteraceae</taxon>
        <taxon>Candidatus Raskinella</taxon>
    </lineage>
</organism>
<evidence type="ECO:0000313" key="2">
    <source>
        <dbReference type="EMBL" id="OQW52551.1"/>
    </source>
</evidence>
<dbReference type="EMBL" id="LWDL01000012">
    <property type="protein sequence ID" value="OQW52551.1"/>
    <property type="molecule type" value="Genomic_DNA"/>
</dbReference>
<dbReference type="PANTHER" id="PTHR33387:SF3">
    <property type="entry name" value="DUF985 DOMAIN-CONTAINING PROTEIN"/>
    <property type="match status" value="1"/>
</dbReference>
<proteinExistence type="predicted"/>
<protein>
    <submittedName>
        <fullName evidence="2">Cupin</fullName>
    </submittedName>
</protein>
<evidence type="ECO:0000313" key="3">
    <source>
        <dbReference type="Proteomes" id="UP000192872"/>
    </source>
</evidence>
<accession>A0A1W9HZ95</accession>
<sequence>MHRPPADMIINRLGLRPHPEGGWYRETFRDGAGVDGRARSTLIYYLLKHGEQSAWHRIDAVEVWHWYAGAPLRLSLADDGKPARTVILGADIAGGEVPQMVVPVAVWQAAASMGEWTLVGCQVAPGFEFSGFDLAPPDWRPPDA</sequence>
<dbReference type="InterPro" id="IPR011051">
    <property type="entry name" value="RmlC_Cupin_sf"/>
</dbReference>